<proteinExistence type="predicted"/>
<accession>A0ACB0F4I7</accession>
<dbReference type="Proteomes" id="UP001162501">
    <property type="component" value="Chromosome 31"/>
</dbReference>
<evidence type="ECO:0000313" key="1">
    <source>
        <dbReference type="EMBL" id="CAI9708002.1"/>
    </source>
</evidence>
<organism evidence="1 2">
    <name type="scientific">Rangifer tarandus platyrhynchus</name>
    <name type="common">Svalbard reindeer</name>
    <dbReference type="NCBI Taxonomy" id="3082113"/>
    <lineage>
        <taxon>Eukaryota</taxon>
        <taxon>Metazoa</taxon>
        <taxon>Chordata</taxon>
        <taxon>Craniata</taxon>
        <taxon>Vertebrata</taxon>
        <taxon>Euteleostomi</taxon>
        <taxon>Mammalia</taxon>
        <taxon>Eutheria</taxon>
        <taxon>Laurasiatheria</taxon>
        <taxon>Artiodactyla</taxon>
        <taxon>Ruminantia</taxon>
        <taxon>Pecora</taxon>
        <taxon>Cervidae</taxon>
        <taxon>Odocoileinae</taxon>
        <taxon>Rangifer</taxon>
    </lineage>
</organism>
<gene>
    <name evidence="1" type="ORF">MRATA1EN3_LOCUS19215</name>
</gene>
<protein>
    <submittedName>
        <fullName evidence="1">Uncharacterized protein</fullName>
    </submittedName>
</protein>
<dbReference type="EMBL" id="OX596115">
    <property type="protein sequence ID" value="CAI9708002.1"/>
    <property type="molecule type" value="Genomic_DNA"/>
</dbReference>
<reference evidence="1" key="1">
    <citation type="submission" date="2023-05" db="EMBL/GenBank/DDBJ databases">
        <authorList>
            <consortium name="ELIXIR-Norway"/>
        </authorList>
    </citation>
    <scope>NUCLEOTIDE SEQUENCE</scope>
</reference>
<evidence type="ECO:0000313" key="2">
    <source>
        <dbReference type="Proteomes" id="UP001162501"/>
    </source>
</evidence>
<name>A0ACB0F4I7_RANTA</name>
<sequence length="218" mass="22430">MGSVLAARQVRKERPQPAVGRPATPASRGHHVACSHRLRHRAELRAALTPELLTLPFRVDPAPVLDKQTRPLRALQTGDEPGPAGRGQQGAAALQSTGLSCKAAAQPATTQASGPTVKMDGANSLAECVPESKAPSASCDWQGTCDWESPGAQSSDAGRAERGDARAGGGQMLSGSGGTGMLGHHLRRLLLPKRPAVSSLEVGQGGANTSLAETGCRD</sequence>